<sequence length="370" mass="38571">MRDTEGVRRRDTALALLAGAVLAAAAAVDLVGGGLPGEQSPTDWLFLLASVGVVRLVVLPFARDPARRERYRAAFAERTGAGVAAAYLAVFAAVGVLGPVVVSEPLGDASRAYLPPVGFTVDAFVAADCLGPVVGNRCHGTLAHPLGTDPFGRDVLVLLVRGARVSLEVAVVAAALIVPLGTAVGVAAGTARGWVDDVLMRYVDVQETVPAFVVYVLLAYVYGRHLWLLVLAFGLLGWGSIARLVRSETIRVTESSFVEAGRVAGAGRLGLLRRYVLPNVADSVVVAAFARAPSLILVEAALAYMKLTDLDLLSWGAIAARGLDQFFPLTWWISAAPAVALVLTTVAASVAGDAARDALDRGSSTLRGPD</sequence>
<dbReference type="InterPro" id="IPR035906">
    <property type="entry name" value="MetI-like_sf"/>
</dbReference>
<keyword evidence="5 7" id="KW-1133">Transmembrane helix</keyword>
<evidence type="ECO:0000256" key="5">
    <source>
        <dbReference type="ARBA" id="ARBA00022989"/>
    </source>
</evidence>
<dbReference type="Gene3D" id="1.10.3720.10">
    <property type="entry name" value="MetI-like"/>
    <property type="match status" value="1"/>
</dbReference>
<dbReference type="GeneID" id="67210423"/>
<dbReference type="InterPro" id="IPR050366">
    <property type="entry name" value="BP-dependent_transpt_permease"/>
</dbReference>
<dbReference type="EMBL" id="JBHMAJ010000007">
    <property type="protein sequence ID" value="MFB9824935.1"/>
    <property type="molecule type" value="Genomic_DNA"/>
</dbReference>
<evidence type="ECO:0000313" key="10">
    <source>
        <dbReference type="Proteomes" id="UP001589595"/>
    </source>
</evidence>
<accession>A0ABD5MQT5</accession>
<dbReference type="AlphaFoldDB" id="A0ABD5MQT5"/>
<evidence type="ECO:0000256" key="7">
    <source>
        <dbReference type="RuleBase" id="RU363032"/>
    </source>
</evidence>
<feature type="transmembrane region" description="Helical" evidence="7">
    <location>
        <begin position="331"/>
        <end position="351"/>
    </location>
</feature>
<feature type="domain" description="ABC transmembrane type-1" evidence="8">
    <location>
        <begin position="163"/>
        <end position="352"/>
    </location>
</feature>
<dbReference type="PANTHER" id="PTHR43386">
    <property type="entry name" value="OLIGOPEPTIDE TRANSPORT SYSTEM PERMEASE PROTEIN APPC"/>
    <property type="match status" value="1"/>
</dbReference>
<evidence type="ECO:0000256" key="4">
    <source>
        <dbReference type="ARBA" id="ARBA00022692"/>
    </source>
</evidence>
<evidence type="ECO:0000259" key="8">
    <source>
        <dbReference type="PROSITE" id="PS50928"/>
    </source>
</evidence>
<keyword evidence="10" id="KW-1185">Reference proteome</keyword>
<evidence type="ECO:0000256" key="1">
    <source>
        <dbReference type="ARBA" id="ARBA00004651"/>
    </source>
</evidence>
<feature type="transmembrane region" description="Helical" evidence="7">
    <location>
        <begin position="283"/>
        <end position="305"/>
    </location>
</feature>
<proteinExistence type="inferred from homology"/>
<keyword evidence="4 7" id="KW-0812">Transmembrane</keyword>
<reference evidence="9" key="1">
    <citation type="submission" date="2024-09" db="EMBL/GenBank/DDBJ databases">
        <authorList>
            <person name="Sun Q."/>
        </authorList>
    </citation>
    <scope>NUCLEOTIDE SEQUENCE [LARGE SCALE GENOMIC DNA]</scope>
    <source>
        <strain evidence="9">JCM 31273</strain>
    </source>
</reference>
<protein>
    <submittedName>
        <fullName evidence="9">ABC transporter permease</fullName>
    </submittedName>
</protein>
<dbReference type="Proteomes" id="UP001589595">
    <property type="component" value="Unassembled WGS sequence"/>
</dbReference>
<dbReference type="GO" id="GO:0005886">
    <property type="term" value="C:plasma membrane"/>
    <property type="evidence" value="ECO:0007669"/>
    <property type="project" value="UniProtKB-SubCell"/>
</dbReference>
<gene>
    <name evidence="9" type="ORF">ACFFOL_12255</name>
</gene>
<dbReference type="SUPFAM" id="SSF161098">
    <property type="entry name" value="MetI-like"/>
    <property type="match status" value="1"/>
</dbReference>
<dbReference type="RefSeq" id="WP_222923029.1">
    <property type="nucleotide sequence ID" value="NZ_CP082286.1"/>
</dbReference>
<keyword evidence="6 7" id="KW-0472">Membrane</keyword>
<feature type="transmembrane region" description="Helical" evidence="7">
    <location>
        <begin position="226"/>
        <end position="245"/>
    </location>
</feature>
<feature type="transmembrane region" description="Helical" evidence="7">
    <location>
        <begin position="83"/>
        <end position="102"/>
    </location>
</feature>
<dbReference type="Pfam" id="PF00528">
    <property type="entry name" value="BPD_transp_1"/>
    <property type="match status" value="1"/>
</dbReference>
<comment type="caution">
    <text evidence="9">The sequence shown here is derived from an EMBL/GenBank/DDBJ whole genome shotgun (WGS) entry which is preliminary data.</text>
</comment>
<feature type="transmembrane region" description="Helical" evidence="7">
    <location>
        <begin position="169"/>
        <end position="190"/>
    </location>
</feature>
<dbReference type="PROSITE" id="PS50928">
    <property type="entry name" value="ABC_TM1"/>
    <property type="match status" value="1"/>
</dbReference>
<comment type="subcellular location">
    <subcellularLocation>
        <location evidence="1 7">Cell membrane</location>
        <topology evidence="1 7">Multi-pass membrane protein</topology>
    </subcellularLocation>
</comment>
<dbReference type="PANTHER" id="PTHR43386:SF1">
    <property type="entry name" value="D,D-DIPEPTIDE TRANSPORT SYSTEM PERMEASE PROTEIN DDPC-RELATED"/>
    <property type="match status" value="1"/>
</dbReference>
<dbReference type="InterPro" id="IPR000515">
    <property type="entry name" value="MetI-like"/>
</dbReference>
<dbReference type="CDD" id="cd06261">
    <property type="entry name" value="TM_PBP2"/>
    <property type="match status" value="1"/>
</dbReference>
<evidence type="ECO:0000256" key="6">
    <source>
        <dbReference type="ARBA" id="ARBA00023136"/>
    </source>
</evidence>
<evidence type="ECO:0000256" key="3">
    <source>
        <dbReference type="ARBA" id="ARBA00022475"/>
    </source>
</evidence>
<organism evidence="9 10">
    <name type="scientific">Halobaculum roseum</name>
    <dbReference type="NCBI Taxonomy" id="2175149"/>
    <lineage>
        <taxon>Archaea</taxon>
        <taxon>Methanobacteriati</taxon>
        <taxon>Methanobacteriota</taxon>
        <taxon>Stenosarchaea group</taxon>
        <taxon>Halobacteria</taxon>
        <taxon>Halobacteriales</taxon>
        <taxon>Haloferacaceae</taxon>
        <taxon>Halobaculum</taxon>
    </lineage>
</organism>
<comment type="similarity">
    <text evidence="7">Belongs to the binding-protein-dependent transport system permease family.</text>
</comment>
<keyword evidence="3" id="KW-1003">Cell membrane</keyword>
<feature type="transmembrane region" description="Helical" evidence="7">
    <location>
        <begin position="43"/>
        <end position="62"/>
    </location>
</feature>
<evidence type="ECO:0000313" key="9">
    <source>
        <dbReference type="EMBL" id="MFB9824935.1"/>
    </source>
</evidence>
<evidence type="ECO:0000256" key="2">
    <source>
        <dbReference type="ARBA" id="ARBA00022448"/>
    </source>
</evidence>
<name>A0ABD5MQT5_9EURY</name>
<keyword evidence="2 7" id="KW-0813">Transport</keyword>